<dbReference type="InterPro" id="IPR029068">
    <property type="entry name" value="Glyas_Bleomycin-R_OHBP_Dase"/>
</dbReference>
<dbReference type="InterPro" id="IPR037523">
    <property type="entry name" value="VOC_core"/>
</dbReference>
<dbReference type="RefSeq" id="WP_270070409.1">
    <property type="nucleotide sequence ID" value="NZ_JAJAQC010000003.1"/>
</dbReference>
<dbReference type="InterPro" id="IPR004360">
    <property type="entry name" value="Glyas_Fos-R_dOase_dom"/>
</dbReference>
<dbReference type="PANTHER" id="PTHR43048">
    <property type="entry name" value="METHYLMALONYL-COA EPIMERASE"/>
    <property type="match status" value="1"/>
</dbReference>
<dbReference type="Pfam" id="PF00903">
    <property type="entry name" value="Glyoxalase"/>
    <property type="match status" value="1"/>
</dbReference>
<dbReference type="GO" id="GO:0046491">
    <property type="term" value="P:L-methylmalonyl-CoA metabolic process"/>
    <property type="evidence" value="ECO:0007669"/>
    <property type="project" value="TreeGrafter"/>
</dbReference>
<dbReference type="PROSITE" id="PS51819">
    <property type="entry name" value="VOC"/>
    <property type="match status" value="1"/>
</dbReference>
<dbReference type="SUPFAM" id="SSF54593">
    <property type="entry name" value="Glyoxalase/Bleomycin resistance protein/Dihydroxybiphenyl dioxygenase"/>
    <property type="match status" value="1"/>
</dbReference>
<dbReference type="CDD" id="cd08353">
    <property type="entry name" value="VOC_like"/>
    <property type="match status" value="1"/>
</dbReference>
<feature type="domain" description="VOC" evidence="2">
    <location>
        <begin position="5"/>
        <end position="144"/>
    </location>
</feature>
<dbReference type="GO" id="GO:0004493">
    <property type="term" value="F:methylmalonyl-CoA epimerase activity"/>
    <property type="evidence" value="ECO:0007669"/>
    <property type="project" value="TreeGrafter"/>
</dbReference>
<organism evidence="3 4">
    <name type="scientific">Streptomonospora mangrovi</name>
    <dbReference type="NCBI Taxonomy" id="2883123"/>
    <lineage>
        <taxon>Bacteria</taxon>
        <taxon>Bacillati</taxon>
        <taxon>Actinomycetota</taxon>
        <taxon>Actinomycetes</taxon>
        <taxon>Streptosporangiales</taxon>
        <taxon>Nocardiopsidaceae</taxon>
        <taxon>Streptomonospora</taxon>
    </lineage>
</organism>
<accession>A0A9X3NHB8</accession>
<evidence type="ECO:0000256" key="1">
    <source>
        <dbReference type="ARBA" id="ARBA00022723"/>
    </source>
</evidence>
<sequence length="146" mass="15469">MTIQRMDHVSVVVGDLPAAVAFFTALGMELEGQAPAEGPEVDRLVGIDGVRADIAMMRTPDGHGGVELTRYHAPPATAPEQAAAPVTAPGLRTVMFAVDDLDDTLARLLDHGVRPVGDVVRYGDAYRLVYVRGPENVLVALAEPIS</sequence>
<name>A0A9X3NHB8_9ACTN</name>
<evidence type="ECO:0000313" key="3">
    <source>
        <dbReference type="EMBL" id="MDA0563123.1"/>
    </source>
</evidence>
<keyword evidence="4" id="KW-1185">Reference proteome</keyword>
<keyword evidence="1" id="KW-0479">Metal-binding</keyword>
<protein>
    <submittedName>
        <fullName evidence="3">VOC family protein</fullName>
    </submittedName>
</protein>
<comment type="caution">
    <text evidence="3">The sequence shown here is derived from an EMBL/GenBank/DDBJ whole genome shotgun (WGS) entry which is preliminary data.</text>
</comment>
<reference evidence="3" key="1">
    <citation type="submission" date="2021-10" db="EMBL/GenBank/DDBJ databases">
        <title>Streptomonospora sp. nov., isolated from mangrove soil.</title>
        <authorList>
            <person name="Chen X."/>
            <person name="Ge X."/>
            <person name="Liu W."/>
        </authorList>
    </citation>
    <scope>NUCLEOTIDE SEQUENCE</scope>
    <source>
        <strain evidence="3">S1-112</strain>
    </source>
</reference>
<dbReference type="Proteomes" id="UP001140076">
    <property type="component" value="Unassembled WGS sequence"/>
</dbReference>
<dbReference type="Gene3D" id="3.10.180.10">
    <property type="entry name" value="2,3-Dihydroxybiphenyl 1,2-Dioxygenase, domain 1"/>
    <property type="match status" value="1"/>
</dbReference>
<gene>
    <name evidence="3" type="ORF">LG943_02085</name>
</gene>
<dbReference type="InterPro" id="IPR051785">
    <property type="entry name" value="MMCE/EMCE_epimerase"/>
</dbReference>
<evidence type="ECO:0000259" key="2">
    <source>
        <dbReference type="PROSITE" id="PS51819"/>
    </source>
</evidence>
<dbReference type="EMBL" id="JAJAQC010000003">
    <property type="protein sequence ID" value="MDA0563123.1"/>
    <property type="molecule type" value="Genomic_DNA"/>
</dbReference>
<dbReference type="AlphaFoldDB" id="A0A9X3NHB8"/>
<dbReference type="GO" id="GO:0046872">
    <property type="term" value="F:metal ion binding"/>
    <property type="evidence" value="ECO:0007669"/>
    <property type="project" value="UniProtKB-KW"/>
</dbReference>
<proteinExistence type="predicted"/>
<dbReference type="PANTHER" id="PTHR43048:SF5">
    <property type="entry name" value="BLR5325 PROTEIN"/>
    <property type="match status" value="1"/>
</dbReference>
<evidence type="ECO:0000313" key="4">
    <source>
        <dbReference type="Proteomes" id="UP001140076"/>
    </source>
</evidence>